<dbReference type="EMBL" id="LAVV01002821">
    <property type="protein sequence ID" value="KNZ62575.1"/>
    <property type="molecule type" value="Genomic_DNA"/>
</dbReference>
<keyword evidence="12" id="KW-1185">Reference proteome</keyword>
<keyword evidence="7 9" id="KW-0496">Mitochondrion</keyword>
<accession>A0A0L6VQV6</accession>
<evidence type="ECO:0000313" key="11">
    <source>
        <dbReference type="EMBL" id="KNZ62575.1"/>
    </source>
</evidence>
<dbReference type="PANTHER" id="PTHR12219">
    <property type="entry name" value="NADH-UBIQUINONE OXIDOREDUCTASE"/>
    <property type="match status" value="1"/>
</dbReference>
<evidence type="ECO:0000256" key="5">
    <source>
        <dbReference type="ARBA" id="ARBA00022946"/>
    </source>
</evidence>
<dbReference type="STRING" id="27349.A0A0L6VQV6"/>
<reference evidence="11 12" key="1">
    <citation type="submission" date="2015-08" db="EMBL/GenBank/DDBJ databases">
        <title>Next Generation Sequencing and Analysis of the Genome of Puccinia sorghi L Schw, the Causal Agent of Maize Common Rust.</title>
        <authorList>
            <person name="Rochi L."/>
            <person name="Burguener G."/>
            <person name="Darino M."/>
            <person name="Turjanski A."/>
            <person name="Kreff E."/>
            <person name="Dieguez M.J."/>
            <person name="Sacco F."/>
        </authorList>
    </citation>
    <scope>NUCLEOTIDE SEQUENCE [LARGE SCALE GENOMIC DNA]</scope>
    <source>
        <strain evidence="11 12">RO10H11247</strain>
    </source>
</reference>
<dbReference type="Pfam" id="PF04800">
    <property type="entry name" value="NDUS4"/>
    <property type="match status" value="1"/>
</dbReference>
<dbReference type="VEuPathDB" id="FungiDB:VP01_1253g5"/>
<dbReference type="InterPro" id="IPR006885">
    <property type="entry name" value="NADH_UbQ_FeS_4_mit-like"/>
</dbReference>
<evidence type="ECO:0000313" key="12">
    <source>
        <dbReference type="Proteomes" id="UP000037035"/>
    </source>
</evidence>
<dbReference type="AlphaFoldDB" id="A0A0L6VQV6"/>
<dbReference type="Gene3D" id="3.30.160.190">
    <property type="entry name" value="atu1810 like domain"/>
    <property type="match status" value="1"/>
</dbReference>
<evidence type="ECO:0000256" key="8">
    <source>
        <dbReference type="ARBA" id="ARBA00023136"/>
    </source>
</evidence>
<comment type="caution">
    <text evidence="11">The sequence shown here is derived from an EMBL/GenBank/DDBJ whole genome shotgun (WGS) entry which is preliminary data.</text>
</comment>
<dbReference type="InterPro" id="IPR038532">
    <property type="entry name" value="NDUFS4-like_sf"/>
</dbReference>
<sequence>MLSHQSLLRSTRQAVGSSRSKQAIQTLRLASYSDKSGQLTPTKEATEAGGVQPARSDEGQVIPAGITSGAPEQLALRPVRIYRPSPTTMQSAKANNHTWVLDWDTLQGAGRWENPLMGWGATADYMQGTNVKFQSSEAAVAFCEKQGWPYFVQAPKSIKFKPKSYSKLRIHKTK</sequence>
<evidence type="ECO:0000256" key="2">
    <source>
        <dbReference type="ARBA" id="ARBA00022448"/>
    </source>
</evidence>
<gene>
    <name evidence="11" type="ORF">VP01_1253g5</name>
</gene>
<keyword evidence="8 9" id="KW-0472">Membrane</keyword>
<dbReference type="Proteomes" id="UP000037035">
    <property type="component" value="Unassembled WGS sequence"/>
</dbReference>
<evidence type="ECO:0000256" key="9">
    <source>
        <dbReference type="RuleBase" id="RU367010"/>
    </source>
</evidence>
<evidence type="ECO:0000256" key="4">
    <source>
        <dbReference type="ARBA" id="ARBA00022792"/>
    </source>
</evidence>
<evidence type="ECO:0000256" key="1">
    <source>
        <dbReference type="ARBA" id="ARBA00005882"/>
    </source>
</evidence>
<proteinExistence type="inferred from homology"/>
<feature type="region of interest" description="Disordered" evidence="10">
    <location>
        <begin position="35"/>
        <end position="65"/>
    </location>
</feature>
<evidence type="ECO:0000256" key="10">
    <source>
        <dbReference type="SAM" id="MobiDB-lite"/>
    </source>
</evidence>
<keyword evidence="6 9" id="KW-0249">Electron transport</keyword>
<evidence type="ECO:0000256" key="7">
    <source>
        <dbReference type="ARBA" id="ARBA00023128"/>
    </source>
</evidence>
<evidence type="ECO:0000256" key="3">
    <source>
        <dbReference type="ARBA" id="ARBA00022660"/>
    </source>
</evidence>
<comment type="subcellular location">
    <subcellularLocation>
        <location evidence="9">Mitochondrion inner membrane</location>
        <topology evidence="9">Peripheral membrane protein</topology>
        <orientation evidence="9">Matrix side</orientation>
    </subcellularLocation>
</comment>
<keyword evidence="4 9" id="KW-0999">Mitochondrion inner membrane</keyword>
<feature type="region of interest" description="Disordered" evidence="10">
    <location>
        <begin position="1"/>
        <end position="22"/>
    </location>
</feature>
<dbReference type="GO" id="GO:0005743">
    <property type="term" value="C:mitochondrial inner membrane"/>
    <property type="evidence" value="ECO:0007669"/>
    <property type="project" value="UniProtKB-SubCell"/>
</dbReference>
<organism evidence="11 12">
    <name type="scientific">Puccinia sorghi</name>
    <dbReference type="NCBI Taxonomy" id="27349"/>
    <lineage>
        <taxon>Eukaryota</taxon>
        <taxon>Fungi</taxon>
        <taxon>Dikarya</taxon>
        <taxon>Basidiomycota</taxon>
        <taxon>Pucciniomycotina</taxon>
        <taxon>Pucciniomycetes</taxon>
        <taxon>Pucciniales</taxon>
        <taxon>Pucciniaceae</taxon>
        <taxon>Puccinia</taxon>
    </lineage>
</organism>
<evidence type="ECO:0000256" key="6">
    <source>
        <dbReference type="ARBA" id="ARBA00022982"/>
    </source>
</evidence>
<comment type="similarity">
    <text evidence="1 9">Belongs to the complex I NDUFS4 subunit family.</text>
</comment>
<dbReference type="PANTHER" id="PTHR12219:SF8">
    <property type="entry name" value="NADH DEHYDROGENASE [UBIQUINONE] IRON-SULFUR PROTEIN 4, MITOCHONDRIAL"/>
    <property type="match status" value="1"/>
</dbReference>
<dbReference type="FunFam" id="3.30.160.190:FF:000001">
    <property type="entry name" value="NADH-ubiquinone oxidoreductase 21 kDa subunit mitochondrial"/>
    <property type="match status" value="1"/>
</dbReference>
<name>A0A0L6VQV6_9BASI</name>
<protein>
    <recommendedName>
        <fullName evidence="9">NADH dehydrogenase [ubiquinone] iron-sulfur protein 4, mitochondrial</fullName>
    </recommendedName>
</protein>
<keyword evidence="5 9" id="KW-0809">Transit peptide</keyword>
<keyword evidence="3 9" id="KW-0679">Respiratory chain</keyword>
<dbReference type="GO" id="GO:0022900">
    <property type="term" value="P:electron transport chain"/>
    <property type="evidence" value="ECO:0007669"/>
    <property type="project" value="InterPro"/>
</dbReference>
<dbReference type="OrthoDB" id="3089at2759"/>
<comment type="function">
    <text evidence="9">Accessory subunit of the mitochondrial membrane respiratory chain NADH dehydrogenase (Complex I), that is believed not to be involved in catalysis. Complex I functions in the transfer of electrons from NADH to the respiratory chain. The immediate electron acceptor for the enzyme is believed to be ubiquinone.</text>
</comment>
<keyword evidence="2 9" id="KW-0813">Transport</keyword>